<comment type="catalytic activity">
    <reaction evidence="8">
        <text>4 porphobilinogen + H2O = hydroxymethylbilane + 4 NH4(+)</text>
        <dbReference type="Rhea" id="RHEA:13185"/>
        <dbReference type="ChEBI" id="CHEBI:15377"/>
        <dbReference type="ChEBI" id="CHEBI:28938"/>
        <dbReference type="ChEBI" id="CHEBI:57845"/>
        <dbReference type="ChEBI" id="CHEBI:58126"/>
        <dbReference type="EC" id="2.5.1.61"/>
    </reaction>
</comment>
<dbReference type="Proteomes" id="UP000196230">
    <property type="component" value="Unassembled WGS sequence"/>
</dbReference>
<evidence type="ECO:0000256" key="7">
    <source>
        <dbReference type="ARBA" id="ARBA00023244"/>
    </source>
</evidence>
<keyword evidence="7" id="KW-0627">Porphyrin biosynthesis</keyword>
<dbReference type="GO" id="GO:0004418">
    <property type="term" value="F:hydroxymethylbilane synthase activity"/>
    <property type="evidence" value="ECO:0007669"/>
    <property type="project" value="UniProtKB-UniRule"/>
</dbReference>
<organism evidence="12 13">
    <name type="scientific">Micrococcus lylae</name>
    <dbReference type="NCBI Taxonomy" id="1273"/>
    <lineage>
        <taxon>Bacteria</taxon>
        <taxon>Bacillati</taxon>
        <taxon>Actinomycetota</taxon>
        <taxon>Actinomycetes</taxon>
        <taxon>Micrococcales</taxon>
        <taxon>Micrococcaceae</taxon>
        <taxon>Micrococcus</taxon>
    </lineage>
</organism>
<dbReference type="SUPFAM" id="SSF54782">
    <property type="entry name" value="Porphobilinogen deaminase (hydroxymethylbilane synthase), C-terminal domain"/>
    <property type="match status" value="1"/>
</dbReference>
<dbReference type="InterPro" id="IPR022418">
    <property type="entry name" value="Porphobilinogen_deaminase_C"/>
</dbReference>
<dbReference type="PANTHER" id="PTHR11557:SF0">
    <property type="entry name" value="PORPHOBILINOGEN DEAMINASE"/>
    <property type="match status" value="1"/>
</dbReference>
<dbReference type="InterPro" id="IPR036803">
    <property type="entry name" value="Porphobilinogen_deaminase_C_sf"/>
</dbReference>
<evidence type="ECO:0000313" key="13">
    <source>
        <dbReference type="Proteomes" id="UP000196230"/>
    </source>
</evidence>
<gene>
    <name evidence="12" type="ORF">FM125_04540</name>
</gene>
<dbReference type="SUPFAM" id="SSF53850">
    <property type="entry name" value="Periplasmic binding protein-like II"/>
    <property type="match status" value="1"/>
</dbReference>
<comment type="function">
    <text evidence="2">Tetrapolymerization of the monopyrrole PBG into the hydroxymethylbilane pre-uroporphyrinogen in several discrete steps.</text>
</comment>
<dbReference type="GO" id="GO:0005737">
    <property type="term" value="C:cytoplasm"/>
    <property type="evidence" value="ECO:0007669"/>
    <property type="project" value="UniProtKB-UniRule"/>
</dbReference>
<name>A0A1R4ITK0_9MICC</name>
<dbReference type="EMBL" id="FUKP01000028">
    <property type="protein sequence ID" value="SJN23226.1"/>
    <property type="molecule type" value="Genomic_DNA"/>
</dbReference>
<evidence type="ECO:0000256" key="6">
    <source>
        <dbReference type="ARBA" id="ARBA00022679"/>
    </source>
</evidence>
<accession>A0A1R4ITK0</accession>
<dbReference type="InterPro" id="IPR000860">
    <property type="entry name" value="HemC"/>
</dbReference>
<protein>
    <recommendedName>
        <fullName evidence="5 9">Hydroxymethylbilane synthase</fullName>
        <ecNumber evidence="5 9">2.5.1.61</ecNumber>
    </recommendedName>
</protein>
<feature type="domain" description="Porphobilinogen deaminase C-terminal" evidence="11">
    <location>
        <begin position="253"/>
        <end position="312"/>
    </location>
</feature>
<evidence type="ECO:0000256" key="2">
    <source>
        <dbReference type="ARBA" id="ARBA00002869"/>
    </source>
</evidence>
<dbReference type="PANTHER" id="PTHR11557">
    <property type="entry name" value="PORPHOBILINOGEN DEAMINASE"/>
    <property type="match status" value="1"/>
</dbReference>
<evidence type="ECO:0000313" key="12">
    <source>
        <dbReference type="EMBL" id="SJN23226.1"/>
    </source>
</evidence>
<evidence type="ECO:0000259" key="11">
    <source>
        <dbReference type="Pfam" id="PF03900"/>
    </source>
</evidence>
<evidence type="ECO:0000256" key="3">
    <source>
        <dbReference type="ARBA" id="ARBA00005638"/>
    </source>
</evidence>
<comment type="cofactor">
    <cofactor evidence="1">
        <name>dipyrromethane</name>
        <dbReference type="ChEBI" id="CHEBI:60342"/>
    </cofactor>
</comment>
<reference evidence="12 13" key="1">
    <citation type="submission" date="2017-02" db="EMBL/GenBank/DDBJ databases">
        <authorList>
            <person name="Peterson S.W."/>
        </authorList>
    </citation>
    <scope>NUCLEOTIDE SEQUENCE [LARGE SCALE GENOMIC DNA]</scope>
    <source>
        <strain evidence="12 13">2B3F</strain>
    </source>
</reference>
<dbReference type="FunFam" id="3.40.190.10:FF:000005">
    <property type="entry name" value="Porphobilinogen deaminase"/>
    <property type="match status" value="1"/>
</dbReference>
<dbReference type="InterPro" id="IPR022417">
    <property type="entry name" value="Porphobilin_deaminase_N"/>
</dbReference>
<dbReference type="Pfam" id="PF01379">
    <property type="entry name" value="Porphobil_deam"/>
    <property type="match status" value="1"/>
</dbReference>
<dbReference type="PIRSF" id="PIRSF001438">
    <property type="entry name" value="4pyrrol_synth_OHMeBilane_synth"/>
    <property type="match status" value="1"/>
</dbReference>
<dbReference type="PRINTS" id="PR00151">
    <property type="entry name" value="PORPHBDMNASE"/>
</dbReference>
<dbReference type="AlphaFoldDB" id="A0A1R4ITK0"/>
<dbReference type="Gene3D" id="3.30.160.40">
    <property type="entry name" value="Porphobilinogen deaminase, C-terminal domain"/>
    <property type="match status" value="1"/>
</dbReference>
<dbReference type="EC" id="2.5.1.61" evidence="5 9"/>
<keyword evidence="6 12" id="KW-0808">Transferase</keyword>
<proteinExistence type="inferred from homology"/>
<comment type="subunit">
    <text evidence="4">Monomer.</text>
</comment>
<dbReference type="RefSeq" id="WP_087133773.1">
    <property type="nucleotide sequence ID" value="NZ_FUKP01000028.1"/>
</dbReference>
<dbReference type="Pfam" id="PF03900">
    <property type="entry name" value="Porphobil_deamC"/>
    <property type="match status" value="1"/>
</dbReference>
<evidence type="ECO:0000256" key="1">
    <source>
        <dbReference type="ARBA" id="ARBA00001916"/>
    </source>
</evidence>
<sequence>MSVRVGTRGSALATTQTRTVAQALTEQAGLDHELVIIRTDGDVTTGSLASLGGTGVFASALRASILDGVVDMAVHSLKDLPAAQPEDLEIIAVPARADLRDALCARDGLTLETLPEGARVGTGSPRRVAQLKALRPDLELVDIRGNVQTRLARVPGLEQHDDNAPAAAGSPRGDLDAVVLACAGLDRLGLEHVITERIDPDVMLPAPGQGALAVEVRALHDGIVGDALLDPTTPAGRLREGLARLDDLHTHAAVTAERALLLRLEAGCAAPIGAVARVEDGEDEAGAAAPRIVMDAMVAALDGSRILRRTSSVQLDAVPQEVNAEPEQSAEWLEDTLMTAAGALGVHMAEGFIAEGADLLPGTVRGTGA</sequence>
<evidence type="ECO:0000256" key="9">
    <source>
        <dbReference type="NCBIfam" id="TIGR00212"/>
    </source>
</evidence>
<evidence type="ECO:0000256" key="8">
    <source>
        <dbReference type="ARBA" id="ARBA00048169"/>
    </source>
</evidence>
<dbReference type="PROSITE" id="PS00533">
    <property type="entry name" value="PORPHOBILINOGEN_DEAM"/>
    <property type="match status" value="1"/>
</dbReference>
<comment type="similarity">
    <text evidence="3">Belongs to the HMBS family.</text>
</comment>
<dbReference type="GO" id="GO:0006783">
    <property type="term" value="P:heme biosynthetic process"/>
    <property type="evidence" value="ECO:0007669"/>
    <property type="project" value="TreeGrafter"/>
</dbReference>
<evidence type="ECO:0000256" key="4">
    <source>
        <dbReference type="ARBA" id="ARBA00011245"/>
    </source>
</evidence>
<dbReference type="NCBIfam" id="TIGR00212">
    <property type="entry name" value="hemC"/>
    <property type="match status" value="1"/>
</dbReference>
<dbReference type="Gene3D" id="3.40.190.10">
    <property type="entry name" value="Periplasmic binding protein-like II"/>
    <property type="match status" value="2"/>
</dbReference>
<feature type="domain" description="Porphobilinogen deaminase N-terminal" evidence="10">
    <location>
        <begin position="3"/>
        <end position="218"/>
    </location>
</feature>
<evidence type="ECO:0000259" key="10">
    <source>
        <dbReference type="Pfam" id="PF01379"/>
    </source>
</evidence>
<evidence type="ECO:0000256" key="5">
    <source>
        <dbReference type="ARBA" id="ARBA00012655"/>
    </source>
</evidence>
<dbReference type="InterPro" id="IPR022419">
    <property type="entry name" value="Porphobilin_deaminase_cofac_BS"/>
</dbReference>